<reference evidence="1" key="1">
    <citation type="journal article" date="2012" name="PLoS Genet.">
        <title>Comparative analysis of the genomes of two field isolates of the rice blast fungus Magnaporthe oryzae.</title>
        <authorList>
            <person name="Xue M."/>
            <person name="Yang J."/>
            <person name="Li Z."/>
            <person name="Hu S."/>
            <person name="Yao N."/>
            <person name="Dean R.A."/>
            <person name="Zhao W."/>
            <person name="Shen M."/>
            <person name="Zhang H."/>
            <person name="Li C."/>
            <person name="Liu L."/>
            <person name="Cao L."/>
            <person name="Xu X."/>
            <person name="Xing Y."/>
            <person name="Hsiang T."/>
            <person name="Zhang Z."/>
            <person name="Xu J.R."/>
            <person name="Peng Y.L."/>
        </authorList>
    </citation>
    <scope>NUCLEOTIDE SEQUENCE</scope>
    <source>
        <strain evidence="1">Y34</strain>
    </source>
</reference>
<protein>
    <submittedName>
        <fullName evidence="1">Uncharacterized protein</fullName>
    </submittedName>
</protein>
<organism evidence="1">
    <name type="scientific">Pyricularia oryzae (strain Y34)</name>
    <name type="common">Rice blast fungus</name>
    <name type="synonym">Magnaporthe oryzae</name>
    <dbReference type="NCBI Taxonomy" id="1143189"/>
    <lineage>
        <taxon>Eukaryota</taxon>
        <taxon>Fungi</taxon>
        <taxon>Dikarya</taxon>
        <taxon>Ascomycota</taxon>
        <taxon>Pezizomycotina</taxon>
        <taxon>Sordariomycetes</taxon>
        <taxon>Sordariomycetidae</taxon>
        <taxon>Magnaporthales</taxon>
        <taxon>Pyriculariaceae</taxon>
        <taxon>Pyricularia</taxon>
    </lineage>
</organism>
<dbReference type="Proteomes" id="UP000011086">
    <property type="component" value="Unassembled WGS sequence"/>
</dbReference>
<proteinExistence type="predicted"/>
<gene>
    <name evidence="1" type="ORF">OOU_Y34scaffold00514g75</name>
</gene>
<accession>A0AA97PLU3</accession>
<dbReference type="AlphaFoldDB" id="A0AA97PLU3"/>
<evidence type="ECO:0000313" key="1">
    <source>
        <dbReference type="EMBL" id="ELQ39158.1"/>
    </source>
</evidence>
<name>A0AA97PLU3_PYRO3</name>
<sequence>MYLSNWIRGFDEVEQYVTGPTTNGPSKSSLRVYLTSCTHVSDGQLPERYNECVSAAAAMVAPLYLSSSQLPINSRSAPKYPLDKRKK</sequence>
<dbReference type="EMBL" id="JH793994">
    <property type="protein sequence ID" value="ELQ39158.1"/>
    <property type="molecule type" value="Genomic_DNA"/>
</dbReference>